<organism evidence="2 3">
    <name type="scientific">Hypsizygus marmoreus</name>
    <name type="common">White beech mushroom</name>
    <name type="synonym">Agaricus marmoreus</name>
    <dbReference type="NCBI Taxonomy" id="39966"/>
    <lineage>
        <taxon>Eukaryota</taxon>
        <taxon>Fungi</taxon>
        <taxon>Dikarya</taxon>
        <taxon>Basidiomycota</taxon>
        <taxon>Agaricomycotina</taxon>
        <taxon>Agaricomycetes</taxon>
        <taxon>Agaricomycetidae</taxon>
        <taxon>Agaricales</taxon>
        <taxon>Tricholomatineae</taxon>
        <taxon>Lyophyllaceae</taxon>
        <taxon>Hypsizygus</taxon>
    </lineage>
</organism>
<feature type="domain" description="Aip3p/Bud6 N-terminal" evidence="1">
    <location>
        <begin position="26"/>
        <end position="132"/>
    </location>
</feature>
<dbReference type="EMBL" id="LUEZ02000137">
    <property type="protein sequence ID" value="RDB15933.1"/>
    <property type="molecule type" value="Genomic_DNA"/>
</dbReference>
<name>A0A369J888_HYPMA</name>
<reference evidence="2" key="1">
    <citation type="submission" date="2018-04" db="EMBL/GenBank/DDBJ databases">
        <title>Whole genome sequencing of Hypsizygus marmoreus.</title>
        <authorList>
            <person name="Choi I.-G."/>
            <person name="Min B."/>
            <person name="Kim J.-G."/>
            <person name="Kim S."/>
            <person name="Oh Y.-L."/>
            <person name="Kong W.-S."/>
            <person name="Park H."/>
            <person name="Jeong J."/>
            <person name="Song E.-S."/>
        </authorList>
    </citation>
    <scope>NUCLEOTIDE SEQUENCE [LARGE SCALE GENOMIC DNA]</scope>
    <source>
        <strain evidence="2">51987-8</strain>
    </source>
</reference>
<protein>
    <recommendedName>
        <fullName evidence="1">Aip3p/Bud6 N-terminal domain-containing protein</fullName>
    </recommendedName>
</protein>
<evidence type="ECO:0000313" key="2">
    <source>
        <dbReference type="EMBL" id="RDB15933.1"/>
    </source>
</evidence>
<evidence type="ECO:0000313" key="3">
    <source>
        <dbReference type="Proteomes" id="UP000076154"/>
    </source>
</evidence>
<accession>A0A369J888</accession>
<gene>
    <name evidence="2" type="ORF">Hypma_003595</name>
</gene>
<proteinExistence type="predicted"/>
<dbReference type="Pfam" id="PF23153">
    <property type="entry name" value="Aip3p_Bud6_N"/>
    <property type="match status" value="1"/>
</dbReference>
<comment type="caution">
    <text evidence="2">The sequence shown here is derived from an EMBL/GenBank/DDBJ whole genome shotgun (WGS) entry which is preliminary data.</text>
</comment>
<dbReference type="AlphaFoldDB" id="A0A369J888"/>
<evidence type="ECO:0000259" key="1">
    <source>
        <dbReference type="Pfam" id="PF23153"/>
    </source>
</evidence>
<dbReference type="OrthoDB" id="783096at2759"/>
<dbReference type="InParanoid" id="A0A369J888"/>
<keyword evidence="3" id="KW-1185">Reference proteome</keyword>
<dbReference type="InterPro" id="IPR056279">
    <property type="entry name" value="Aip3p_Bud6_N"/>
</dbReference>
<dbReference type="Proteomes" id="UP000076154">
    <property type="component" value="Unassembled WGS sequence"/>
</dbReference>
<sequence length="142" mass="15834">MESPPVTQRPTITICTQRSQGDVPGSVRNLLLSTKRLQEKLGLWSVGQATEGQVSDAYVQIGTDLNATIRAFAYHNIDLSDVHTVPQELRTVLEQCLGEDPSPAILENYMPQVRQVLYKLLKGLQARQEAWKATGGRPYDTR</sequence>